<keyword evidence="3" id="KW-1185">Reference proteome</keyword>
<accession>A0A0D2LVK0</accession>
<dbReference type="Proteomes" id="UP000054270">
    <property type="component" value="Unassembled WGS sequence"/>
</dbReference>
<sequence length="132" mass="14040">MHKNRKILMAAAMLARPLSVDHDDDERRPPQEPLQRRHNEAQKPIVVALAPRRRLALPQTPAGSNIASLSRTPPTPGGGTSIAGRSAGQKYAHRASLLASPAFYGALYAPIRGSAAPSFQLGLAPVVPTLLV</sequence>
<reference evidence="3" key="1">
    <citation type="submission" date="2014-04" db="EMBL/GenBank/DDBJ databases">
        <title>Evolutionary Origins and Diversification of the Mycorrhizal Mutualists.</title>
        <authorList>
            <consortium name="DOE Joint Genome Institute"/>
            <consortium name="Mycorrhizal Genomics Consortium"/>
            <person name="Kohler A."/>
            <person name="Kuo A."/>
            <person name="Nagy L.G."/>
            <person name="Floudas D."/>
            <person name="Copeland A."/>
            <person name="Barry K.W."/>
            <person name="Cichocki N."/>
            <person name="Veneault-Fourrey C."/>
            <person name="LaButti K."/>
            <person name="Lindquist E.A."/>
            <person name="Lipzen A."/>
            <person name="Lundell T."/>
            <person name="Morin E."/>
            <person name="Murat C."/>
            <person name="Riley R."/>
            <person name="Ohm R."/>
            <person name="Sun H."/>
            <person name="Tunlid A."/>
            <person name="Henrissat B."/>
            <person name="Grigoriev I.V."/>
            <person name="Hibbett D.S."/>
            <person name="Martin F."/>
        </authorList>
    </citation>
    <scope>NUCLEOTIDE SEQUENCE [LARGE SCALE GENOMIC DNA]</scope>
    <source>
        <strain evidence="3">FD-334 SS-4</strain>
    </source>
</reference>
<feature type="region of interest" description="Disordered" evidence="1">
    <location>
        <begin position="18"/>
        <end position="43"/>
    </location>
</feature>
<evidence type="ECO:0000256" key="1">
    <source>
        <dbReference type="SAM" id="MobiDB-lite"/>
    </source>
</evidence>
<organism evidence="2 3">
    <name type="scientific">Hypholoma sublateritium (strain FD-334 SS-4)</name>
    <dbReference type="NCBI Taxonomy" id="945553"/>
    <lineage>
        <taxon>Eukaryota</taxon>
        <taxon>Fungi</taxon>
        <taxon>Dikarya</taxon>
        <taxon>Basidiomycota</taxon>
        <taxon>Agaricomycotina</taxon>
        <taxon>Agaricomycetes</taxon>
        <taxon>Agaricomycetidae</taxon>
        <taxon>Agaricales</taxon>
        <taxon>Agaricineae</taxon>
        <taxon>Strophariaceae</taxon>
        <taxon>Hypholoma</taxon>
    </lineage>
</organism>
<dbReference type="EMBL" id="KN817662">
    <property type="protein sequence ID" value="KJA14883.1"/>
    <property type="molecule type" value="Genomic_DNA"/>
</dbReference>
<name>A0A0D2LVK0_HYPSF</name>
<feature type="compositionally biased region" description="Polar residues" evidence="1">
    <location>
        <begin position="61"/>
        <end position="72"/>
    </location>
</feature>
<dbReference type="AlphaFoldDB" id="A0A0D2LVK0"/>
<feature type="region of interest" description="Disordered" evidence="1">
    <location>
        <begin position="59"/>
        <end position="86"/>
    </location>
</feature>
<evidence type="ECO:0000313" key="2">
    <source>
        <dbReference type="EMBL" id="KJA14883.1"/>
    </source>
</evidence>
<proteinExistence type="predicted"/>
<evidence type="ECO:0000313" key="3">
    <source>
        <dbReference type="Proteomes" id="UP000054270"/>
    </source>
</evidence>
<protein>
    <submittedName>
        <fullName evidence="2">Uncharacterized protein</fullName>
    </submittedName>
</protein>
<gene>
    <name evidence="2" type="ORF">HYPSUDRAFT_208345</name>
</gene>
<feature type="compositionally biased region" description="Basic and acidic residues" evidence="1">
    <location>
        <begin position="19"/>
        <end position="41"/>
    </location>
</feature>